<dbReference type="Pfam" id="PF09365">
    <property type="entry name" value="DUF2461"/>
    <property type="match status" value="1"/>
</dbReference>
<dbReference type="Proteomes" id="UP000700596">
    <property type="component" value="Unassembled WGS sequence"/>
</dbReference>
<dbReference type="EMBL" id="JAGMWT010000014">
    <property type="protein sequence ID" value="KAH7116939.1"/>
    <property type="molecule type" value="Genomic_DNA"/>
</dbReference>
<dbReference type="AlphaFoldDB" id="A0A9P9DDH7"/>
<dbReference type="PANTHER" id="PTHR36452:SF1">
    <property type="entry name" value="DUF2461 DOMAIN-CONTAINING PROTEIN"/>
    <property type="match status" value="1"/>
</dbReference>
<feature type="region of interest" description="Disordered" evidence="1">
    <location>
        <begin position="1"/>
        <end position="107"/>
    </location>
</feature>
<protein>
    <recommendedName>
        <fullName evidence="4">DUF2461 domain-containing protein</fullName>
    </recommendedName>
</protein>
<reference evidence="2" key="1">
    <citation type="journal article" date="2021" name="Nat. Commun.">
        <title>Genetic determinants of endophytism in the Arabidopsis root mycobiome.</title>
        <authorList>
            <person name="Mesny F."/>
            <person name="Miyauchi S."/>
            <person name="Thiergart T."/>
            <person name="Pickel B."/>
            <person name="Atanasova L."/>
            <person name="Karlsson M."/>
            <person name="Huettel B."/>
            <person name="Barry K.W."/>
            <person name="Haridas S."/>
            <person name="Chen C."/>
            <person name="Bauer D."/>
            <person name="Andreopoulos W."/>
            <person name="Pangilinan J."/>
            <person name="LaButti K."/>
            <person name="Riley R."/>
            <person name="Lipzen A."/>
            <person name="Clum A."/>
            <person name="Drula E."/>
            <person name="Henrissat B."/>
            <person name="Kohler A."/>
            <person name="Grigoriev I.V."/>
            <person name="Martin F.M."/>
            <person name="Hacquard S."/>
        </authorList>
    </citation>
    <scope>NUCLEOTIDE SEQUENCE</scope>
    <source>
        <strain evidence="2">MPI-CAGE-CH-0243</strain>
    </source>
</reference>
<evidence type="ECO:0008006" key="4">
    <source>
        <dbReference type="Google" id="ProtNLM"/>
    </source>
</evidence>
<comment type="caution">
    <text evidence="2">The sequence shown here is derived from an EMBL/GenBank/DDBJ whole genome shotgun (WGS) entry which is preliminary data.</text>
</comment>
<gene>
    <name evidence="2" type="ORF">B0J11DRAFT_104754</name>
</gene>
<feature type="region of interest" description="Disordered" evidence="1">
    <location>
        <begin position="385"/>
        <end position="419"/>
    </location>
</feature>
<feature type="compositionally biased region" description="Acidic residues" evidence="1">
    <location>
        <begin position="47"/>
        <end position="57"/>
    </location>
</feature>
<proteinExistence type="predicted"/>
<evidence type="ECO:0000313" key="2">
    <source>
        <dbReference type="EMBL" id="KAH7116939.1"/>
    </source>
</evidence>
<dbReference type="NCBIfam" id="TIGR02453">
    <property type="entry name" value="TIGR02453 family protein"/>
    <property type="match status" value="1"/>
</dbReference>
<organism evidence="2 3">
    <name type="scientific">Dendryphion nanum</name>
    <dbReference type="NCBI Taxonomy" id="256645"/>
    <lineage>
        <taxon>Eukaryota</taxon>
        <taxon>Fungi</taxon>
        <taxon>Dikarya</taxon>
        <taxon>Ascomycota</taxon>
        <taxon>Pezizomycotina</taxon>
        <taxon>Dothideomycetes</taxon>
        <taxon>Pleosporomycetidae</taxon>
        <taxon>Pleosporales</taxon>
        <taxon>Torulaceae</taxon>
        <taxon>Dendryphion</taxon>
    </lineage>
</organism>
<keyword evidence="3" id="KW-1185">Reference proteome</keyword>
<evidence type="ECO:0000313" key="3">
    <source>
        <dbReference type="Proteomes" id="UP000700596"/>
    </source>
</evidence>
<name>A0A9P9DDH7_9PLEO</name>
<evidence type="ECO:0000256" key="1">
    <source>
        <dbReference type="SAM" id="MobiDB-lite"/>
    </source>
</evidence>
<dbReference type="InterPro" id="IPR012808">
    <property type="entry name" value="CHP02453"/>
</dbReference>
<accession>A0A9P9DDH7</accession>
<sequence>MPRKPTKATGGSMARSSSKRAAPEKATPTRQSKRTKSTPAETSYVELDSDDGNDNQPEDQGKSEASDYEEPEDKESESESEPDAAESDDISQKKGTSRGRPAKQTVLPVHKKGANEQELWKTGAKLEPGTQIIIKKPKARDAGDTPYTDETIHPNTMLFLKDLAANNDRQWLKLHDPDYRMGLQDFTTFLEKLTEKVIEVDETIPDLPVKDIIFRIYRDVRFSKDQTPYKTHFSAAFSRTGRKGPYAAYYVQVKPGGSFVGGGLWQPEAQPLALLRRDIDRKPHKIKRVLTDARLRKDYFGGIGNDAKKAVKAFTNQSENKSTALKKHPKGYDNDHRDIELLRLRSFTVGRKLSDSEVVGVQGLDRITSLIASMLPFVTYLNSVVQPDEESSESEDEGNESNRNSGDEVENESVGGVDG</sequence>
<dbReference type="PANTHER" id="PTHR36452">
    <property type="entry name" value="CHROMOSOME 12, WHOLE GENOME SHOTGUN SEQUENCE"/>
    <property type="match status" value="1"/>
</dbReference>
<feature type="compositionally biased region" description="Acidic residues" evidence="1">
    <location>
        <begin position="66"/>
        <end position="89"/>
    </location>
</feature>
<feature type="compositionally biased region" description="Acidic residues" evidence="1">
    <location>
        <begin position="387"/>
        <end position="399"/>
    </location>
</feature>
<dbReference type="OrthoDB" id="2537769at2759"/>